<dbReference type="EMBL" id="BART01022836">
    <property type="protein sequence ID" value="GAH01321.1"/>
    <property type="molecule type" value="Genomic_DNA"/>
</dbReference>
<evidence type="ECO:0008006" key="2">
    <source>
        <dbReference type="Google" id="ProtNLM"/>
    </source>
</evidence>
<proteinExistence type="predicted"/>
<organism evidence="1">
    <name type="scientific">marine sediment metagenome</name>
    <dbReference type="NCBI Taxonomy" id="412755"/>
    <lineage>
        <taxon>unclassified sequences</taxon>
        <taxon>metagenomes</taxon>
        <taxon>ecological metagenomes</taxon>
    </lineage>
</organism>
<accession>X1BZP2</accession>
<dbReference type="Pfam" id="PF04242">
    <property type="entry name" value="DUF424"/>
    <property type="match status" value="1"/>
</dbReference>
<gene>
    <name evidence="1" type="ORF">S01H4_41714</name>
</gene>
<dbReference type="InterPro" id="IPR007355">
    <property type="entry name" value="DUF424"/>
</dbReference>
<comment type="caution">
    <text evidence="1">The sequence shown here is derived from an EMBL/GenBank/DDBJ whole genome shotgun (WGS) entry which is preliminary data.</text>
</comment>
<name>X1BZP2_9ZZZZ</name>
<evidence type="ECO:0000313" key="1">
    <source>
        <dbReference type="EMBL" id="GAH01321.1"/>
    </source>
</evidence>
<sequence>MPFLKVIRTQDEVLVVVCDSELLGKKFKQGKLKLEVKESF</sequence>
<dbReference type="Gene3D" id="3.30.1860.10">
    <property type="entry name" value="uncharacterized conserved protein from methanopyrus kandleri domain like"/>
    <property type="match status" value="1"/>
</dbReference>
<dbReference type="AlphaFoldDB" id="X1BZP2"/>
<protein>
    <recommendedName>
        <fullName evidence="2">DUF424 domain-containing protein</fullName>
    </recommendedName>
</protein>
<reference evidence="1" key="1">
    <citation type="journal article" date="2014" name="Front. Microbiol.">
        <title>High frequency of phylogenetically diverse reductive dehalogenase-homologous genes in deep subseafloor sedimentary metagenomes.</title>
        <authorList>
            <person name="Kawai M."/>
            <person name="Futagami T."/>
            <person name="Toyoda A."/>
            <person name="Takaki Y."/>
            <person name="Nishi S."/>
            <person name="Hori S."/>
            <person name="Arai W."/>
            <person name="Tsubouchi T."/>
            <person name="Morono Y."/>
            <person name="Uchiyama I."/>
            <person name="Ito T."/>
            <person name="Fujiyama A."/>
            <person name="Inagaki F."/>
            <person name="Takami H."/>
        </authorList>
    </citation>
    <scope>NUCLEOTIDE SEQUENCE</scope>
    <source>
        <strain evidence="1">Expedition CK06-06</strain>
    </source>
</reference>
<feature type="non-terminal residue" evidence="1">
    <location>
        <position position="40"/>
    </location>
</feature>